<comment type="caution">
    <text evidence="2">The sequence shown here is derived from an EMBL/GenBank/DDBJ whole genome shotgun (WGS) entry which is preliminary data.</text>
</comment>
<organism evidence="2 3">
    <name type="scientific">Ensete ventricosum</name>
    <name type="common">Abyssinian banana</name>
    <name type="synonym">Musa ensete</name>
    <dbReference type="NCBI Taxonomy" id="4639"/>
    <lineage>
        <taxon>Eukaryota</taxon>
        <taxon>Viridiplantae</taxon>
        <taxon>Streptophyta</taxon>
        <taxon>Embryophyta</taxon>
        <taxon>Tracheophyta</taxon>
        <taxon>Spermatophyta</taxon>
        <taxon>Magnoliopsida</taxon>
        <taxon>Liliopsida</taxon>
        <taxon>Zingiberales</taxon>
        <taxon>Musaceae</taxon>
        <taxon>Ensete</taxon>
    </lineage>
</organism>
<evidence type="ECO:0000313" key="2">
    <source>
        <dbReference type="EMBL" id="RRT43117.1"/>
    </source>
</evidence>
<dbReference type="Proteomes" id="UP000287651">
    <property type="component" value="Unassembled WGS sequence"/>
</dbReference>
<feature type="non-terminal residue" evidence="2">
    <location>
        <position position="1"/>
    </location>
</feature>
<dbReference type="Gene3D" id="3.40.50.150">
    <property type="entry name" value="Vaccinia Virus protein VP39"/>
    <property type="match status" value="1"/>
</dbReference>
<dbReference type="InterPro" id="IPR029063">
    <property type="entry name" value="SAM-dependent_MTases_sf"/>
</dbReference>
<dbReference type="GO" id="GO:0008171">
    <property type="term" value="F:O-methyltransferase activity"/>
    <property type="evidence" value="ECO:0007669"/>
    <property type="project" value="InterPro"/>
</dbReference>
<accession>A0A426XUD9</accession>
<dbReference type="EMBL" id="AMZH03017347">
    <property type="protein sequence ID" value="RRT43117.1"/>
    <property type="molecule type" value="Genomic_DNA"/>
</dbReference>
<dbReference type="AlphaFoldDB" id="A0A426XUD9"/>
<protein>
    <recommendedName>
        <fullName evidence="1">O-methyltransferase C-terminal domain-containing protein</fullName>
    </recommendedName>
</protein>
<proteinExistence type="predicted"/>
<reference evidence="2 3" key="1">
    <citation type="journal article" date="2014" name="Agronomy (Basel)">
        <title>A Draft Genome Sequence for Ensete ventricosum, the Drought-Tolerant Tree Against Hunger.</title>
        <authorList>
            <person name="Harrison J."/>
            <person name="Moore K.A."/>
            <person name="Paszkiewicz K."/>
            <person name="Jones T."/>
            <person name="Grant M."/>
            <person name="Ambacheew D."/>
            <person name="Muzemil S."/>
            <person name="Studholme D.J."/>
        </authorList>
    </citation>
    <scope>NUCLEOTIDE SEQUENCE [LARGE SCALE GENOMIC DNA]</scope>
</reference>
<evidence type="ECO:0000259" key="1">
    <source>
        <dbReference type="Pfam" id="PF00891"/>
    </source>
</evidence>
<sequence length="90" mass="10099">EFSMSADTCLKRTETSFKKVRNNGKVILVECVLPAINRGAAKAQAVFQLDLAMLAYGVGGKERVRRSSRSWQWKPDSMDSKPFRCQTFGP</sequence>
<feature type="domain" description="O-methyltransferase C-terminal" evidence="1">
    <location>
        <begin position="6"/>
        <end position="66"/>
    </location>
</feature>
<evidence type="ECO:0000313" key="3">
    <source>
        <dbReference type="Proteomes" id="UP000287651"/>
    </source>
</evidence>
<dbReference type="InterPro" id="IPR001077">
    <property type="entry name" value="COMT_C"/>
</dbReference>
<name>A0A426XUD9_ENSVE</name>
<gene>
    <name evidence="2" type="ORF">B296_00044796</name>
</gene>
<dbReference type="Pfam" id="PF00891">
    <property type="entry name" value="Methyltransf_2"/>
    <property type="match status" value="1"/>
</dbReference>